<accession>A0A9P8LAR2</accession>
<dbReference type="AlphaFoldDB" id="A0A9P8LAR2"/>
<name>A0A9P8LAR2_9PEZI</name>
<dbReference type="InterPro" id="IPR011990">
    <property type="entry name" value="TPR-like_helical_dom_sf"/>
</dbReference>
<dbReference type="PRINTS" id="PR00364">
    <property type="entry name" value="DISEASERSIST"/>
</dbReference>
<dbReference type="EMBL" id="JAGHQM010000790">
    <property type="protein sequence ID" value="KAH0558618.1"/>
    <property type="molecule type" value="Genomic_DNA"/>
</dbReference>
<evidence type="ECO:0000259" key="1">
    <source>
        <dbReference type="Pfam" id="PF25000"/>
    </source>
</evidence>
<dbReference type="InterPro" id="IPR027417">
    <property type="entry name" value="P-loop_NTPase"/>
</dbReference>
<keyword evidence="3" id="KW-1185">Reference proteome</keyword>
<dbReference type="Pfam" id="PF25000">
    <property type="entry name" value="DUF7779"/>
    <property type="match status" value="1"/>
</dbReference>
<dbReference type="Pfam" id="PF13424">
    <property type="entry name" value="TPR_12"/>
    <property type="match status" value="1"/>
</dbReference>
<reference evidence="2" key="1">
    <citation type="submission" date="2021-03" db="EMBL/GenBank/DDBJ databases">
        <title>Comparative genomics and phylogenomic investigation of the class Geoglossomycetes provide insights into ecological specialization and systematics.</title>
        <authorList>
            <person name="Melie T."/>
            <person name="Pirro S."/>
            <person name="Miller A.N."/>
            <person name="Quandt A."/>
        </authorList>
    </citation>
    <scope>NUCLEOTIDE SEQUENCE</scope>
    <source>
        <strain evidence="2">CAQ_001_2017</strain>
    </source>
</reference>
<feature type="domain" description="DUF7779" evidence="1">
    <location>
        <begin position="605"/>
        <end position="691"/>
    </location>
</feature>
<dbReference type="InterPro" id="IPR053137">
    <property type="entry name" value="NLR-like"/>
</dbReference>
<organism evidence="2 3">
    <name type="scientific">Trichoglossum hirsutum</name>
    <dbReference type="NCBI Taxonomy" id="265104"/>
    <lineage>
        <taxon>Eukaryota</taxon>
        <taxon>Fungi</taxon>
        <taxon>Dikarya</taxon>
        <taxon>Ascomycota</taxon>
        <taxon>Pezizomycotina</taxon>
        <taxon>Geoglossomycetes</taxon>
        <taxon>Geoglossales</taxon>
        <taxon>Geoglossaceae</taxon>
        <taxon>Trichoglossum</taxon>
    </lineage>
</organism>
<dbReference type="PANTHER" id="PTHR46082">
    <property type="entry name" value="ATP/GTP-BINDING PROTEIN-RELATED"/>
    <property type="match status" value="1"/>
</dbReference>
<dbReference type="SUPFAM" id="SSF52540">
    <property type="entry name" value="P-loop containing nucleoside triphosphate hydrolases"/>
    <property type="match status" value="1"/>
</dbReference>
<dbReference type="InterPro" id="IPR056681">
    <property type="entry name" value="DUF7779"/>
</dbReference>
<evidence type="ECO:0000313" key="3">
    <source>
        <dbReference type="Proteomes" id="UP000750711"/>
    </source>
</evidence>
<dbReference type="Proteomes" id="UP000750711">
    <property type="component" value="Unassembled WGS sequence"/>
</dbReference>
<dbReference type="PANTHER" id="PTHR46082:SF6">
    <property type="entry name" value="AAA+ ATPASE DOMAIN-CONTAINING PROTEIN-RELATED"/>
    <property type="match status" value="1"/>
</dbReference>
<comment type="caution">
    <text evidence="2">The sequence shown here is derived from an EMBL/GenBank/DDBJ whole genome shotgun (WGS) entry which is preliminary data.</text>
</comment>
<dbReference type="SUPFAM" id="SSF48452">
    <property type="entry name" value="TPR-like"/>
    <property type="match status" value="1"/>
</dbReference>
<gene>
    <name evidence="2" type="ORF">GP486_004729</name>
</gene>
<protein>
    <recommendedName>
        <fullName evidence="1">DUF7779 domain-containing protein</fullName>
    </recommendedName>
</protein>
<sequence>MRRGIRNLFRRKPNKNAGQAEAIEDAYDATDEPLDNAQFGLDVLVEGVNPVVDIVAIHGLNGDPEKTWIAKNSVNWLRDPNMLAAVIPNARIMSWGYDANTHSTKELSAMYLYGHAQKLVSDLGLLRRMDKALIYSDSTRSKHLYHHKSIKTSTYGIMFMGTPHQGGEGVAWGRRLVSVASIFVKTNNNLLNVLERDSEALLQQLDQYAPISGDFETKFAFETKATPLALGNAIIVVPKASAVLPGQLDAEPIAIMEDHINMVKFSSQNNTEFKRVAGHLKLMAEKAPAKVRENWLTEGSVEAARIGNSKLDFGVPFDLKGIPMTNAFIGRKSDLNLMKEQLKPGELLDRRKICVLYGLGGMGKTQLAVEYARLHKDLYASFFWLDGKTEVSLIQSLLLIASRLPKGQIPDIDIQDVKELDESKKGAQEVLKWFALKGNTQWLLIFDNIDETSYEEVPSQSTTSSSYDITQYFPGGDTGSIIITTRLQRLASLGSHVHLRKASISDSLLILEKHARRSLKRSASVEEPEIDQWDPDAVSLVERLGCLPLALVFAGSYISKTTIVKYLELYNKSWVALHGEMKNRSDYPERTIVTTWQISFEALKLKDEGASKLLQLWGYLDNQELWFQLLKWPGYESVAPGWLRKITASEIAFLATVDTLLDYSLIEQNDKSETYTMHTVVHDWIRASVNEKGDESLLQIAVITIGLAVPDREVRDSATLQRRLLPHAIQCSQLWGQVSDFQQHLDQDAYLASFNNLGILYRSQGKLTEAEAMLQRALAGYEKALGPEHTSTLNTVNNLVALYRNQGKLTEVVAMVQRALARKEKVLALDQPPHHHL</sequence>
<dbReference type="Gene3D" id="3.40.50.300">
    <property type="entry name" value="P-loop containing nucleotide triphosphate hydrolases"/>
    <property type="match status" value="1"/>
</dbReference>
<evidence type="ECO:0000313" key="2">
    <source>
        <dbReference type="EMBL" id="KAH0558618.1"/>
    </source>
</evidence>
<proteinExistence type="predicted"/>
<dbReference type="Gene3D" id="1.25.40.10">
    <property type="entry name" value="Tetratricopeptide repeat domain"/>
    <property type="match status" value="1"/>
</dbReference>